<comment type="caution">
    <text evidence="1">The sequence shown here is derived from an EMBL/GenBank/DDBJ whole genome shotgun (WGS) entry which is preliminary data.</text>
</comment>
<gene>
    <name evidence="1" type="ORF">LCGC14_0873340</name>
</gene>
<dbReference type="AlphaFoldDB" id="A0A0F9RNM9"/>
<evidence type="ECO:0000313" key="1">
    <source>
        <dbReference type="EMBL" id="KKN26566.1"/>
    </source>
</evidence>
<sequence length="389" mass="44145">MIELQIVKTIYAQFGAIHTTAIAGIVRALRECQPDKPEDKTSGFIAYNVPGKARMKMKTGRFLVRKLKLNTILPDSIVQRLASEINADLFPGFGIRLDTGDGIRENYRNEVGGSACMSDSNCGYVGLYCDNPERISQLIIEQNGDSARAIVWKLDDGRFFMDRVYCTCEYLRDQIRQYSKARGWILRSNDAPRDTTPISLVVSDLDFTEGEVPWLDTLKQYNIENGKLTVGNQLSYSMGELQNQDGSIKSGPLCTSCNEVVNEDCCHFGNASEIYCENCYHELFYRCDKCNEDISIDDIIMRVDGWLYWCDFCVDLYAMQCKECSGYFTDAVYIDGDEHCMPCAEQYPICNDCGKYTKEVDQCGYCADCEEEHINEIPCKTVTSLLFLF</sequence>
<accession>A0A0F9RNM9</accession>
<protein>
    <submittedName>
        <fullName evidence="1">Uncharacterized protein</fullName>
    </submittedName>
</protein>
<organism evidence="1">
    <name type="scientific">marine sediment metagenome</name>
    <dbReference type="NCBI Taxonomy" id="412755"/>
    <lineage>
        <taxon>unclassified sequences</taxon>
        <taxon>metagenomes</taxon>
        <taxon>ecological metagenomes</taxon>
    </lineage>
</organism>
<name>A0A0F9RNM9_9ZZZZ</name>
<proteinExistence type="predicted"/>
<reference evidence="1" key="1">
    <citation type="journal article" date="2015" name="Nature">
        <title>Complex archaea that bridge the gap between prokaryotes and eukaryotes.</title>
        <authorList>
            <person name="Spang A."/>
            <person name="Saw J.H."/>
            <person name="Jorgensen S.L."/>
            <person name="Zaremba-Niedzwiedzka K."/>
            <person name="Martijn J."/>
            <person name="Lind A.E."/>
            <person name="van Eijk R."/>
            <person name="Schleper C."/>
            <person name="Guy L."/>
            <person name="Ettema T.J."/>
        </authorList>
    </citation>
    <scope>NUCLEOTIDE SEQUENCE</scope>
</reference>
<dbReference type="EMBL" id="LAZR01002709">
    <property type="protein sequence ID" value="KKN26566.1"/>
    <property type="molecule type" value="Genomic_DNA"/>
</dbReference>